<dbReference type="EMBL" id="DVMJ01000065">
    <property type="protein sequence ID" value="HIU13948.1"/>
    <property type="molecule type" value="Genomic_DNA"/>
</dbReference>
<evidence type="ECO:0000256" key="10">
    <source>
        <dbReference type="ARBA" id="ARBA00023136"/>
    </source>
</evidence>
<dbReference type="InterPro" id="IPR003660">
    <property type="entry name" value="HAMP_dom"/>
</dbReference>
<comment type="caution">
    <text evidence="14">The sequence shown here is derived from an EMBL/GenBank/DDBJ whole genome shotgun (WGS) entry which is preliminary data.</text>
</comment>
<keyword evidence="7 14" id="KW-0418">Kinase</keyword>
<evidence type="ECO:0000256" key="11">
    <source>
        <dbReference type="SAM" id="Phobius"/>
    </source>
</evidence>
<dbReference type="InterPro" id="IPR050428">
    <property type="entry name" value="TCS_sensor_his_kinase"/>
</dbReference>
<dbReference type="SUPFAM" id="SSF55874">
    <property type="entry name" value="ATPase domain of HSP90 chaperone/DNA topoisomerase II/histidine kinase"/>
    <property type="match status" value="1"/>
</dbReference>
<proteinExistence type="predicted"/>
<evidence type="ECO:0000256" key="9">
    <source>
        <dbReference type="ARBA" id="ARBA00023012"/>
    </source>
</evidence>
<dbReference type="PANTHER" id="PTHR45436:SF5">
    <property type="entry name" value="SENSOR HISTIDINE KINASE TRCS"/>
    <property type="match status" value="1"/>
</dbReference>
<evidence type="ECO:0000256" key="8">
    <source>
        <dbReference type="ARBA" id="ARBA00022989"/>
    </source>
</evidence>
<keyword evidence="6 11" id="KW-0812">Transmembrane</keyword>
<evidence type="ECO:0000259" key="13">
    <source>
        <dbReference type="PROSITE" id="PS50885"/>
    </source>
</evidence>
<dbReference type="InterPro" id="IPR005467">
    <property type="entry name" value="His_kinase_dom"/>
</dbReference>
<dbReference type="InterPro" id="IPR036890">
    <property type="entry name" value="HATPase_C_sf"/>
</dbReference>
<keyword evidence="10 11" id="KW-0472">Membrane</keyword>
<evidence type="ECO:0000256" key="6">
    <source>
        <dbReference type="ARBA" id="ARBA00022692"/>
    </source>
</evidence>
<dbReference type="Pfam" id="PF00512">
    <property type="entry name" value="HisKA"/>
    <property type="match status" value="1"/>
</dbReference>
<evidence type="ECO:0000256" key="4">
    <source>
        <dbReference type="ARBA" id="ARBA00022553"/>
    </source>
</evidence>
<dbReference type="Gene3D" id="3.30.565.10">
    <property type="entry name" value="Histidine kinase-like ATPase, C-terminal domain"/>
    <property type="match status" value="1"/>
</dbReference>
<dbReference type="Gene3D" id="1.10.287.130">
    <property type="match status" value="1"/>
</dbReference>
<dbReference type="InterPro" id="IPR004358">
    <property type="entry name" value="Sig_transdc_His_kin-like_C"/>
</dbReference>
<dbReference type="Pfam" id="PF02518">
    <property type="entry name" value="HATPase_c"/>
    <property type="match status" value="1"/>
</dbReference>
<evidence type="ECO:0000313" key="15">
    <source>
        <dbReference type="Proteomes" id="UP000824175"/>
    </source>
</evidence>
<dbReference type="PRINTS" id="PR00344">
    <property type="entry name" value="BCTRLSENSOR"/>
</dbReference>
<evidence type="ECO:0000256" key="1">
    <source>
        <dbReference type="ARBA" id="ARBA00000085"/>
    </source>
</evidence>
<gene>
    <name evidence="14" type="ORF">IAD15_07765</name>
</gene>
<dbReference type="SMART" id="SM00387">
    <property type="entry name" value="HATPase_c"/>
    <property type="match status" value="1"/>
</dbReference>
<dbReference type="Gene3D" id="6.10.340.10">
    <property type="match status" value="1"/>
</dbReference>
<organism evidence="14 15">
    <name type="scientific">Candidatus Fimiplasma intestinipullorum</name>
    <dbReference type="NCBI Taxonomy" id="2840825"/>
    <lineage>
        <taxon>Bacteria</taxon>
        <taxon>Bacillati</taxon>
        <taxon>Bacillota</taxon>
        <taxon>Clostridia</taxon>
        <taxon>Eubacteriales</taxon>
        <taxon>Candidatus Fimiplasma</taxon>
    </lineage>
</organism>
<name>A0A9D1KZV0_9FIRM</name>
<accession>A0A9D1KZV0</accession>
<dbReference type="Pfam" id="PF00672">
    <property type="entry name" value="HAMP"/>
    <property type="match status" value="1"/>
</dbReference>
<dbReference type="InterPro" id="IPR003661">
    <property type="entry name" value="HisK_dim/P_dom"/>
</dbReference>
<evidence type="ECO:0000259" key="12">
    <source>
        <dbReference type="PROSITE" id="PS50109"/>
    </source>
</evidence>
<dbReference type="SUPFAM" id="SSF158472">
    <property type="entry name" value="HAMP domain-like"/>
    <property type="match status" value="1"/>
</dbReference>
<dbReference type="InterPro" id="IPR003594">
    <property type="entry name" value="HATPase_dom"/>
</dbReference>
<feature type="transmembrane region" description="Helical" evidence="11">
    <location>
        <begin position="12"/>
        <end position="32"/>
    </location>
</feature>
<keyword evidence="4" id="KW-0597">Phosphoprotein</keyword>
<keyword evidence="5" id="KW-0808">Transferase</keyword>
<dbReference type="InterPro" id="IPR036097">
    <property type="entry name" value="HisK_dim/P_sf"/>
</dbReference>
<keyword evidence="8 11" id="KW-1133">Transmembrane helix</keyword>
<feature type="domain" description="HAMP" evidence="13">
    <location>
        <begin position="175"/>
        <end position="229"/>
    </location>
</feature>
<feature type="transmembrane region" description="Helical" evidence="11">
    <location>
        <begin position="152"/>
        <end position="173"/>
    </location>
</feature>
<feature type="domain" description="Histidine kinase" evidence="12">
    <location>
        <begin position="237"/>
        <end position="449"/>
    </location>
</feature>
<dbReference type="AlphaFoldDB" id="A0A9D1KZV0"/>
<evidence type="ECO:0000256" key="2">
    <source>
        <dbReference type="ARBA" id="ARBA00004370"/>
    </source>
</evidence>
<dbReference type="PROSITE" id="PS50109">
    <property type="entry name" value="HIS_KIN"/>
    <property type="match status" value="1"/>
</dbReference>
<protein>
    <recommendedName>
        <fullName evidence="3">histidine kinase</fullName>
        <ecNumber evidence="3">2.7.13.3</ecNumber>
    </recommendedName>
</protein>
<dbReference type="CDD" id="cd00075">
    <property type="entry name" value="HATPase"/>
    <property type="match status" value="1"/>
</dbReference>
<dbReference type="PANTHER" id="PTHR45436">
    <property type="entry name" value="SENSOR HISTIDINE KINASE YKOH"/>
    <property type="match status" value="1"/>
</dbReference>
<dbReference type="CDD" id="cd00082">
    <property type="entry name" value="HisKA"/>
    <property type="match status" value="1"/>
</dbReference>
<reference evidence="14" key="2">
    <citation type="journal article" date="2021" name="PeerJ">
        <title>Extensive microbial diversity within the chicken gut microbiome revealed by metagenomics and culture.</title>
        <authorList>
            <person name="Gilroy R."/>
            <person name="Ravi A."/>
            <person name="Getino M."/>
            <person name="Pursley I."/>
            <person name="Horton D.L."/>
            <person name="Alikhan N.F."/>
            <person name="Baker D."/>
            <person name="Gharbi K."/>
            <person name="Hall N."/>
            <person name="Watson M."/>
            <person name="Adriaenssens E.M."/>
            <person name="Foster-Nyarko E."/>
            <person name="Jarju S."/>
            <person name="Secka A."/>
            <person name="Antonio M."/>
            <person name="Oren A."/>
            <person name="Chaudhuri R.R."/>
            <person name="La Ragione R."/>
            <person name="Hildebrand F."/>
            <person name="Pallen M.J."/>
        </authorList>
    </citation>
    <scope>NUCLEOTIDE SEQUENCE</scope>
    <source>
        <strain evidence="14">CHK195-11698</strain>
    </source>
</reference>
<evidence type="ECO:0000313" key="14">
    <source>
        <dbReference type="EMBL" id="HIU13948.1"/>
    </source>
</evidence>
<evidence type="ECO:0000256" key="5">
    <source>
        <dbReference type="ARBA" id="ARBA00022679"/>
    </source>
</evidence>
<evidence type="ECO:0000256" key="7">
    <source>
        <dbReference type="ARBA" id="ARBA00022777"/>
    </source>
</evidence>
<comment type="catalytic activity">
    <reaction evidence="1">
        <text>ATP + protein L-histidine = ADP + protein N-phospho-L-histidine.</text>
        <dbReference type="EC" id="2.7.13.3"/>
    </reaction>
</comment>
<dbReference type="PROSITE" id="PS50885">
    <property type="entry name" value="HAMP"/>
    <property type="match status" value="1"/>
</dbReference>
<evidence type="ECO:0000256" key="3">
    <source>
        <dbReference type="ARBA" id="ARBA00012438"/>
    </source>
</evidence>
<dbReference type="SMART" id="SM00388">
    <property type="entry name" value="HisKA"/>
    <property type="match status" value="1"/>
</dbReference>
<dbReference type="EC" id="2.7.13.3" evidence="3"/>
<dbReference type="GO" id="GO:0000155">
    <property type="term" value="F:phosphorelay sensor kinase activity"/>
    <property type="evidence" value="ECO:0007669"/>
    <property type="project" value="InterPro"/>
</dbReference>
<comment type="subcellular location">
    <subcellularLocation>
        <location evidence="2">Membrane</location>
    </subcellularLocation>
</comment>
<reference evidence="14" key="1">
    <citation type="submission" date="2020-10" db="EMBL/GenBank/DDBJ databases">
        <authorList>
            <person name="Gilroy R."/>
        </authorList>
    </citation>
    <scope>NUCLEOTIDE SEQUENCE</scope>
    <source>
        <strain evidence="14">CHK195-11698</strain>
    </source>
</reference>
<dbReference type="FunFam" id="3.30.565.10:FF:000006">
    <property type="entry name" value="Sensor histidine kinase WalK"/>
    <property type="match status" value="1"/>
</dbReference>
<dbReference type="SUPFAM" id="SSF47384">
    <property type="entry name" value="Homodimeric domain of signal transducing histidine kinase"/>
    <property type="match status" value="1"/>
</dbReference>
<dbReference type="Proteomes" id="UP000824175">
    <property type="component" value="Unassembled WGS sequence"/>
</dbReference>
<dbReference type="GO" id="GO:0005886">
    <property type="term" value="C:plasma membrane"/>
    <property type="evidence" value="ECO:0007669"/>
    <property type="project" value="TreeGrafter"/>
</dbReference>
<dbReference type="SMART" id="SM00304">
    <property type="entry name" value="HAMP"/>
    <property type="match status" value="1"/>
</dbReference>
<keyword evidence="9" id="KW-0902">Two-component regulatory system</keyword>
<sequence length="449" mass="50900">MRRLSLTVRLVLLNTCLSTLITCFVLGLLFSISSREIQLNVEQQLADRVQSAEDLVSYREGRLEFDSDLLESEHGIYLAVYDEESGELLYGRVPYGFIYDLAFEAGQLRSVTSQDMHYLVMDEGLNLGGGENLVIRGVTSLTAAEADFQRSLHLALILFPFLVGLTALAGYLLSRRALMPVAQITETVESIQKDGDLSRRVHLGDGNDEIYHLAATFDHLLETIEAGVKREQQFTSDVAHELRTPLSVLSIQCDELSHQPELSDESRAQVALLSRKIDAMTEMVNQLLLFSRIDQQRMTLHKERVDMSELVAFCIEEMQELAASKQIAIIDEIEEECYCEADATLMIRLVINLIENAITYGYVNGHIWVKLYRLDHRLYLKIRDDGIGIAKKDLPHIFERFYRADPSRHEQHSGLGLAMVQWIVQVHQGQMEVSSEPEKGSTFICQFPC</sequence>